<feature type="compositionally biased region" description="Polar residues" evidence="5">
    <location>
        <begin position="443"/>
        <end position="464"/>
    </location>
</feature>
<dbReference type="PANTHER" id="PTHR31679:SF2">
    <property type="entry name" value="PEROXISOMAL MEMBRANE PROTEIN PEX30-RELATED"/>
    <property type="match status" value="1"/>
</dbReference>
<dbReference type="InterPro" id="IPR006614">
    <property type="entry name" value="Peroxin/Ferlin"/>
</dbReference>
<dbReference type="GO" id="GO:0012505">
    <property type="term" value="C:endomembrane system"/>
    <property type="evidence" value="ECO:0007669"/>
    <property type="project" value="UniProtKB-SubCell"/>
</dbReference>
<feature type="compositionally biased region" description="Low complexity" evidence="5">
    <location>
        <begin position="465"/>
        <end position="482"/>
    </location>
</feature>
<feature type="transmembrane region" description="Helical" evidence="6">
    <location>
        <begin position="104"/>
        <end position="123"/>
    </location>
</feature>
<gene>
    <name evidence="8 10" type="ORF">P152DRAFT_396475</name>
</gene>
<dbReference type="AlphaFoldDB" id="A0A6G1G4L1"/>
<dbReference type="InterPro" id="IPR010482">
    <property type="entry name" value="TECPR1-like_DysF"/>
</dbReference>
<protein>
    <submittedName>
        <fullName evidence="8 10">Pex24p-domain-containing protein</fullName>
    </submittedName>
</protein>
<evidence type="ECO:0000313" key="10">
    <source>
        <dbReference type="RefSeq" id="XP_033534512.1"/>
    </source>
</evidence>
<evidence type="ECO:0000256" key="1">
    <source>
        <dbReference type="ARBA" id="ARBA00004127"/>
    </source>
</evidence>
<evidence type="ECO:0000313" key="9">
    <source>
        <dbReference type="Proteomes" id="UP000504638"/>
    </source>
</evidence>
<dbReference type="GO" id="GO:0007031">
    <property type="term" value="P:peroxisome organization"/>
    <property type="evidence" value="ECO:0007669"/>
    <property type="project" value="UniProtKB-ARBA"/>
</dbReference>
<dbReference type="GeneID" id="54416929"/>
<feature type="region of interest" description="Disordered" evidence="5">
    <location>
        <begin position="1"/>
        <end position="22"/>
    </location>
</feature>
<feature type="compositionally biased region" description="Gly residues" evidence="5">
    <location>
        <begin position="491"/>
        <end position="506"/>
    </location>
</feature>
<evidence type="ECO:0000259" key="7">
    <source>
        <dbReference type="SMART" id="SM00693"/>
    </source>
</evidence>
<keyword evidence="3 6" id="KW-1133">Transmembrane helix</keyword>
<keyword evidence="9" id="KW-1185">Reference proteome</keyword>
<dbReference type="GO" id="GO:0005778">
    <property type="term" value="C:peroxisomal membrane"/>
    <property type="evidence" value="ECO:0007669"/>
    <property type="project" value="TreeGrafter"/>
</dbReference>
<dbReference type="Pfam" id="PF06398">
    <property type="entry name" value="Pex24p"/>
    <property type="match status" value="1"/>
</dbReference>
<keyword evidence="2 6" id="KW-0812">Transmembrane</keyword>
<organism evidence="8">
    <name type="scientific">Eremomyces bilateralis CBS 781.70</name>
    <dbReference type="NCBI Taxonomy" id="1392243"/>
    <lineage>
        <taxon>Eukaryota</taxon>
        <taxon>Fungi</taxon>
        <taxon>Dikarya</taxon>
        <taxon>Ascomycota</taxon>
        <taxon>Pezizomycotina</taxon>
        <taxon>Dothideomycetes</taxon>
        <taxon>Dothideomycetes incertae sedis</taxon>
        <taxon>Eremomycetales</taxon>
        <taxon>Eremomycetaceae</taxon>
        <taxon>Eremomyces</taxon>
    </lineage>
</organism>
<feature type="compositionally biased region" description="Polar residues" evidence="5">
    <location>
        <begin position="1"/>
        <end position="15"/>
    </location>
</feature>
<evidence type="ECO:0000256" key="6">
    <source>
        <dbReference type="SAM" id="Phobius"/>
    </source>
</evidence>
<comment type="subcellular location">
    <subcellularLocation>
        <location evidence="1">Endomembrane system</location>
        <topology evidence="1">Multi-pass membrane protein</topology>
    </subcellularLocation>
</comment>
<evidence type="ECO:0000256" key="2">
    <source>
        <dbReference type="ARBA" id="ARBA00022692"/>
    </source>
</evidence>
<dbReference type="SMART" id="SM00693">
    <property type="entry name" value="DysFN"/>
    <property type="match status" value="1"/>
</dbReference>
<evidence type="ECO:0000256" key="3">
    <source>
        <dbReference type="ARBA" id="ARBA00022989"/>
    </source>
</evidence>
<accession>A0A6G1G4L1</accession>
<sequence>MPNTTQDASTPSTGDPNPPTFAAFSPNPLGHGALKQRSTILVHQKSPLLVATPPQITRALAYAYPFLSPLNRAAALLSWTSPDPWESFLLLAAFWAITLYGDHILRWAGPIVLITGLIFGMYLRRYSPLSTGYTGAKGQGSRARSDSDTRHHKSLDEILDTLNIFTSRCNILLDPFLRLTDFLSTQRTATSATTRPALTTLFIRLLLITPIWFGLTLPPLYIITTKRIILSVGTVALSWHSRPARISRVILWRSRLIRRTCTALTGLHFSNPEPSPKTTQPTAANSTKSTKKTANDVAASLLLKRDPAAPSIRFTFALYENQRRWLGIGWTSSMLAYERAAWTDEHLNSAPNKDRFELPEVDGGHAEWRWVDPEWRVEMSSEVSPRRRRGEKVDDEEEKEGWIYYDNKWRDPRRGRDSWGRYTRRRKWCRDAELVEITPAPTPTSGTKHSRTPSAQATYSSISTSLAELPGSSPSSSTLVNSTQFPSTDGAGAGSMTGASVGGSTGSLGAAGNSHSTPDATKRKGWFRRTSRAASEKTGSTGSAHGTGTGTGSSERREREEEDEAVPMGRKTVEQPGDWGYGEDVRMALG</sequence>
<dbReference type="RefSeq" id="XP_033534512.1">
    <property type="nucleotide sequence ID" value="XM_033676359.1"/>
</dbReference>
<dbReference type="OrthoDB" id="5586090at2759"/>
<dbReference type="EMBL" id="ML975156">
    <property type="protein sequence ID" value="KAF1812881.1"/>
    <property type="molecule type" value="Genomic_DNA"/>
</dbReference>
<name>A0A6G1G4L1_9PEZI</name>
<feature type="domain" description="Peroxin/Ferlin" evidence="7">
    <location>
        <begin position="311"/>
        <end position="378"/>
    </location>
</feature>
<evidence type="ECO:0000256" key="5">
    <source>
        <dbReference type="SAM" id="MobiDB-lite"/>
    </source>
</evidence>
<feature type="region of interest" description="Disordered" evidence="5">
    <location>
        <begin position="267"/>
        <end position="291"/>
    </location>
</feature>
<dbReference type="PANTHER" id="PTHR31679">
    <property type="entry name" value="PEROXISOMAL MEMBRANE PROTEIN PEX30-RELATED"/>
    <property type="match status" value="1"/>
</dbReference>
<feature type="region of interest" description="Disordered" evidence="5">
    <location>
        <begin position="438"/>
        <end position="590"/>
    </location>
</feature>
<evidence type="ECO:0000313" key="8">
    <source>
        <dbReference type="EMBL" id="KAF1812881.1"/>
    </source>
</evidence>
<reference evidence="10" key="2">
    <citation type="submission" date="2020-04" db="EMBL/GenBank/DDBJ databases">
        <authorList>
            <consortium name="NCBI Genome Project"/>
        </authorList>
    </citation>
    <scope>NUCLEOTIDE SEQUENCE</scope>
    <source>
        <strain evidence="10">CBS 781.70</strain>
    </source>
</reference>
<reference evidence="8 10" key="1">
    <citation type="submission" date="2020-01" db="EMBL/GenBank/DDBJ databases">
        <authorList>
            <consortium name="DOE Joint Genome Institute"/>
            <person name="Haridas S."/>
            <person name="Albert R."/>
            <person name="Binder M."/>
            <person name="Bloem J."/>
            <person name="Labutti K."/>
            <person name="Salamov A."/>
            <person name="Andreopoulos B."/>
            <person name="Baker S.E."/>
            <person name="Barry K."/>
            <person name="Bills G."/>
            <person name="Bluhm B.H."/>
            <person name="Cannon C."/>
            <person name="Castanera R."/>
            <person name="Culley D.E."/>
            <person name="Daum C."/>
            <person name="Ezra D."/>
            <person name="Gonzalez J.B."/>
            <person name="Henrissat B."/>
            <person name="Kuo A."/>
            <person name="Liang C."/>
            <person name="Lipzen A."/>
            <person name="Lutzoni F."/>
            <person name="Magnuson J."/>
            <person name="Mondo S."/>
            <person name="Nolan M."/>
            <person name="Ohm R."/>
            <person name="Pangilinan J."/>
            <person name="Park H.-J."/>
            <person name="Ramirez L."/>
            <person name="Alfaro M."/>
            <person name="Sun H."/>
            <person name="Tritt A."/>
            <person name="Yoshinaga Y."/>
            <person name="Zwiers L.-H."/>
            <person name="Turgeon B.G."/>
            <person name="Goodwin S.B."/>
            <person name="Spatafora J.W."/>
            <person name="Crous P.W."/>
            <person name="Grigoriev I.V."/>
        </authorList>
    </citation>
    <scope>NUCLEOTIDE SEQUENCE</scope>
    <source>
        <strain evidence="8 10">CBS 781.70</strain>
    </source>
</reference>
<reference evidence="10" key="3">
    <citation type="submission" date="2025-04" db="UniProtKB">
        <authorList>
            <consortium name="RefSeq"/>
        </authorList>
    </citation>
    <scope>IDENTIFICATION</scope>
    <source>
        <strain evidence="10">CBS 781.70</strain>
    </source>
</reference>
<dbReference type="InterPro" id="IPR052646">
    <property type="entry name" value="Peroxisomal_PEX28-32"/>
</dbReference>
<feature type="transmembrane region" description="Helical" evidence="6">
    <location>
        <begin position="201"/>
        <end position="222"/>
    </location>
</feature>
<keyword evidence="4 6" id="KW-0472">Membrane</keyword>
<dbReference type="Proteomes" id="UP000504638">
    <property type="component" value="Unplaced"/>
</dbReference>
<evidence type="ECO:0000256" key="4">
    <source>
        <dbReference type="ARBA" id="ARBA00023136"/>
    </source>
</evidence>
<proteinExistence type="predicted"/>